<dbReference type="GO" id="GO:0043565">
    <property type="term" value="F:sequence-specific DNA binding"/>
    <property type="evidence" value="ECO:0007669"/>
    <property type="project" value="InterPro"/>
</dbReference>
<dbReference type="Gene3D" id="3.30.50.10">
    <property type="entry name" value="Erythroid Transcription Factor GATA-1, subunit A"/>
    <property type="match status" value="1"/>
</dbReference>
<dbReference type="GO" id="GO:0016581">
    <property type="term" value="C:NuRD complex"/>
    <property type="evidence" value="ECO:0007669"/>
    <property type="project" value="TreeGrafter"/>
</dbReference>
<dbReference type="Pfam" id="PF16563">
    <property type="entry name" value="P66_CC"/>
    <property type="match status" value="1"/>
</dbReference>
<sequence>MSEEAVRQTRSRKRALERDVVAPGSPGWEPDSKKVKLENCDLLPAADGPIALVAVGGGGDVVKTEQTAKVASMSILKTGEVKATIKVEVQTGDRPVDMSTSKSDVKKERQPLSPNNDVIVLSDNEPSIPVMNGLNYYKKTDTDLLRKSSPDERERIIKQLKEELRLQEAKLVLLKKLRHSQIQKESTVQKPTSGSVATPPPLVRSSIASGKGPLQVSSGRSSGIVIPPPLVRGGQHVPSKQNSQTVMPPLVRGAQPIAVSPQQIASLRQQQHSGSGPPPLLLAPRASVPNVQVQGQRVIQQGLIRVANVPNTNVLVNIPQGSQKGSSVTSQAGMGSGVSTVQANESPAARQAAAKLALRKQLEKTLLEIPPPKPPAPERNFLPSAANNEFIYLMGLEEVVQNLLDTLGQGKKQGQSVAPVTPIPMEPHTCAQCKTDFTSRWRSEKSGPVLCDQCMSSNLKKALKAQHTNRLKAAFVKALQQEQEIEQRILQQAASPVSKMPSSSSRMKSEQQQHVLVSQQYKQARAQLQLQQHRGTPMARHHSSIKQSSGQMSRSVQQVVGSRGVTHSFSTSSQQLQNAVTAASLVSRPGKHAMRPAQGTKGSSSSNPSANPNAWRKQTTGNSGVTMAYVNPSLSVHKTTTSANLERQREYLLDMIPSRSISQTANTWK</sequence>
<dbReference type="RefSeq" id="XP_038856973.1">
    <property type="nucleotide sequence ID" value="XM_039001045.1"/>
</dbReference>
<dbReference type="OrthoDB" id="8186989at2759"/>
<dbReference type="InterPro" id="IPR032346">
    <property type="entry name" value="P66_CC"/>
</dbReference>
<dbReference type="PANTHER" id="PTHR13455:SF3">
    <property type="entry name" value="TRANSCRIPTIONAL REPRESSOR P66-ALPHA"/>
    <property type="match status" value="1"/>
</dbReference>
<dbReference type="Proteomes" id="UP000808372">
    <property type="component" value="Chromosome 9"/>
</dbReference>
<evidence type="ECO:0000256" key="1">
    <source>
        <dbReference type="ARBA" id="ARBA00004123"/>
    </source>
</evidence>
<evidence type="ECO:0000259" key="8">
    <source>
        <dbReference type="PROSITE" id="PS50114"/>
    </source>
</evidence>
<keyword evidence="2" id="KW-0805">Transcription regulation</keyword>
<evidence type="ECO:0000313" key="10">
    <source>
        <dbReference type="RefSeq" id="XP_038856973.1"/>
    </source>
</evidence>
<reference evidence="10" key="1">
    <citation type="submission" date="2025-08" db="UniProtKB">
        <authorList>
            <consortium name="RefSeq"/>
        </authorList>
    </citation>
    <scope>IDENTIFICATION</scope>
    <source>
        <tissue evidence="10">White muscle</tissue>
    </source>
</reference>
<dbReference type="AlphaFoldDB" id="A0A8U1BW64"/>
<name>A0A8U1BW64_SALNM</name>
<evidence type="ECO:0000256" key="7">
    <source>
        <dbReference type="SAM" id="MobiDB-lite"/>
    </source>
</evidence>
<dbReference type="Gene3D" id="6.10.250.1650">
    <property type="match status" value="1"/>
</dbReference>
<evidence type="ECO:0000256" key="2">
    <source>
        <dbReference type="ARBA" id="ARBA00023015"/>
    </source>
</evidence>
<feature type="region of interest" description="Disordered" evidence="7">
    <location>
        <begin position="538"/>
        <end position="626"/>
    </location>
</feature>
<organism evidence="9 10">
    <name type="scientific">Salvelinus namaycush</name>
    <name type="common">Lake trout</name>
    <name type="synonym">Salmo namaycush</name>
    <dbReference type="NCBI Taxonomy" id="8040"/>
    <lineage>
        <taxon>Eukaryota</taxon>
        <taxon>Metazoa</taxon>
        <taxon>Chordata</taxon>
        <taxon>Craniata</taxon>
        <taxon>Vertebrata</taxon>
        <taxon>Euteleostomi</taxon>
        <taxon>Actinopterygii</taxon>
        <taxon>Neopterygii</taxon>
        <taxon>Teleostei</taxon>
        <taxon>Protacanthopterygii</taxon>
        <taxon>Salmoniformes</taxon>
        <taxon>Salmonidae</taxon>
        <taxon>Salmoninae</taxon>
        <taxon>Salvelinus</taxon>
    </lineage>
</organism>
<protein>
    <submittedName>
        <fullName evidence="10">Transcriptional repressor p66-alpha-like isoform X1</fullName>
    </submittedName>
</protein>
<keyword evidence="6" id="KW-0863">Zinc-finger</keyword>
<dbReference type="SUPFAM" id="SSF57716">
    <property type="entry name" value="Glucocorticoid receptor-like (DNA-binding domain)"/>
    <property type="match status" value="1"/>
</dbReference>
<keyword evidence="5" id="KW-0539">Nucleus</keyword>
<dbReference type="GO" id="GO:0008270">
    <property type="term" value="F:zinc ion binding"/>
    <property type="evidence" value="ECO:0007669"/>
    <property type="project" value="UniProtKB-KW"/>
</dbReference>
<evidence type="ECO:0000256" key="3">
    <source>
        <dbReference type="ARBA" id="ARBA00023054"/>
    </source>
</evidence>
<keyword evidence="6" id="KW-0862">Zinc</keyword>
<feature type="compositionally biased region" description="Polar residues" evidence="7">
    <location>
        <begin position="183"/>
        <end position="196"/>
    </location>
</feature>
<accession>A0A8U1BW64</accession>
<dbReference type="GeneID" id="120053794"/>
<dbReference type="InterPro" id="IPR040386">
    <property type="entry name" value="P66"/>
</dbReference>
<evidence type="ECO:0000256" key="6">
    <source>
        <dbReference type="PROSITE-ProRule" id="PRU00094"/>
    </source>
</evidence>
<dbReference type="PROSITE" id="PS50114">
    <property type="entry name" value="GATA_ZN_FINGER_2"/>
    <property type="match status" value="1"/>
</dbReference>
<keyword evidence="9" id="KW-1185">Reference proteome</keyword>
<evidence type="ECO:0000256" key="4">
    <source>
        <dbReference type="ARBA" id="ARBA00023163"/>
    </source>
</evidence>
<keyword evidence="4" id="KW-0804">Transcription</keyword>
<evidence type="ECO:0000256" key="5">
    <source>
        <dbReference type="ARBA" id="ARBA00023242"/>
    </source>
</evidence>
<dbReference type="GO" id="GO:0000122">
    <property type="term" value="P:negative regulation of transcription by RNA polymerase II"/>
    <property type="evidence" value="ECO:0007669"/>
    <property type="project" value="InterPro"/>
</dbReference>
<dbReference type="InterPro" id="IPR000679">
    <property type="entry name" value="Znf_GATA"/>
</dbReference>
<proteinExistence type="predicted"/>
<dbReference type="KEGG" id="snh:120053794"/>
<comment type="subcellular location">
    <subcellularLocation>
        <location evidence="1">Nucleus</location>
    </subcellularLocation>
</comment>
<evidence type="ECO:0000313" key="9">
    <source>
        <dbReference type="Proteomes" id="UP000808372"/>
    </source>
</evidence>
<keyword evidence="3" id="KW-0175">Coiled coil</keyword>
<feature type="compositionally biased region" description="Low complexity" evidence="7">
    <location>
        <begin position="603"/>
        <end position="614"/>
    </location>
</feature>
<dbReference type="InterPro" id="IPR013088">
    <property type="entry name" value="Znf_NHR/GATA"/>
</dbReference>
<feature type="domain" description="GATA-type" evidence="8">
    <location>
        <begin position="424"/>
        <end position="454"/>
    </location>
</feature>
<dbReference type="Pfam" id="PF00320">
    <property type="entry name" value="GATA"/>
    <property type="match status" value="1"/>
</dbReference>
<dbReference type="PANTHER" id="PTHR13455">
    <property type="entry name" value="TRANSCRIPTIONAL REPRESSOR P66-RELATED"/>
    <property type="match status" value="1"/>
</dbReference>
<gene>
    <name evidence="10" type="primary">LOC120053794</name>
</gene>
<feature type="compositionally biased region" description="Polar residues" evidence="7">
    <location>
        <begin position="545"/>
        <end position="581"/>
    </location>
</feature>
<feature type="region of interest" description="Disordered" evidence="7">
    <location>
        <begin position="1"/>
        <end position="33"/>
    </location>
</feature>
<feature type="region of interest" description="Disordered" evidence="7">
    <location>
        <begin position="181"/>
        <end position="246"/>
    </location>
</feature>
<feature type="compositionally biased region" description="Polar residues" evidence="7">
    <location>
        <begin position="616"/>
        <end position="625"/>
    </location>
</feature>
<keyword evidence="6" id="KW-0479">Metal-binding</keyword>